<comment type="caution">
    <text evidence="1">The sequence shown here is derived from an EMBL/GenBank/DDBJ whole genome shotgun (WGS) entry which is preliminary data.</text>
</comment>
<dbReference type="EMBL" id="BTGU01000018">
    <property type="protein sequence ID" value="GMN44336.1"/>
    <property type="molecule type" value="Genomic_DNA"/>
</dbReference>
<reference evidence="1" key="1">
    <citation type="submission" date="2023-07" db="EMBL/GenBank/DDBJ databases">
        <title>draft genome sequence of fig (Ficus carica).</title>
        <authorList>
            <person name="Takahashi T."/>
            <person name="Nishimura K."/>
        </authorList>
    </citation>
    <scope>NUCLEOTIDE SEQUENCE</scope>
</reference>
<keyword evidence="2" id="KW-1185">Reference proteome</keyword>
<sequence>MSQDQEKNTNEELPPTNLPNLQMEALLGEMRRMMRVELEHIHERTSLNLSAAALEVRHHRSTIAKSRSMPSSVKVMLQSQCCHELTIATRSMLVGETAKVKFTLSPCEHFSCANEDGLMVLEKGSHVLLVGDQEYPIDIIF</sequence>
<gene>
    <name evidence="1" type="ORF">TIFTF001_013535</name>
</gene>
<evidence type="ECO:0000313" key="2">
    <source>
        <dbReference type="Proteomes" id="UP001187192"/>
    </source>
</evidence>
<protein>
    <submittedName>
        <fullName evidence="1">Uncharacterized protein</fullName>
    </submittedName>
</protein>
<proteinExistence type="predicted"/>
<organism evidence="1 2">
    <name type="scientific">Ficus carica</name>
    <name type="common">Common fig</name>
    <dbReference type="NCBI Taxonomy" id="3494"/>
    <lineage>
        <taxon>Eukaryota</taxon>
        <taxon>Viridiplantae</taxon>
        <taxon>Streptophyta</taxon>
        <taxon>Embryophyta</taxon>
        <taxon>Tracheophyta</taxon>
        <taxon>Spermatophyta</taxon>
        <taxon>Magnoliopsida</taxon>
        <taxon>eudicotyledons</taxon>
        <taxon>Gunneridae</taxon>
        <taxon>Pentapetalae</taxon>
        <taxon>rosids</taxon>
        <taxon>fabids</taxon>
        <taxon>Rosales</taxon>
        <taxon>Moraceae</taxon>
        <taxon>Ficeae</taxon>
        <taxon>Ficus</taxon>
    </lineage>
</organism>
<evidence type="ECO:0000313" key="1">
    <source>
        <dbReference type="EMBL" id="GMN44336.1"/>
    </source>
</evidence>
<accession>A0AA88D647</accession>
<dbReference type="Proteomes" id="UP001187192">
    <property type="component" value="Unassembled WGS sequence"/>
</dbReference>
<dbReference type="AlphaFoldDB" id="A0AA88D647"/>
<name>A0AA88D647_FICCA</name>